<dbReference type="Proteomes" id="UP000001353">
    <property type="component" value="Chromosome"/>
</dbReference>
<evidence type="ECO:0000256" key="1">
    <source>
        <dbReference type="SAM" id="MobiDB-lite"/>
    </source>
</evidence>
<reference evidence="2 3" key="1">
    <citation type="journal article" date="2011" name="BMC Genomics">
        <title>Comparative genome analysis and genome-guided physiological analysis of Roseobacter litoralis.</title>
        <authorList>
            <person name="Kalhoefer D."/>
            <person name="Thole S."/>
            <person name="Voget S."/>
            <person name="Lehmann R."/>
            <person name="Liesegang H."/>
            <person name="Wollher A."/>
            <person name="Daniel R."/>
            <person name="Simon M."/>
            <person name="Brinkhoff T."/>
        </authorList>
    </citation>
    <scope>NUCLEOTIDE SEQUENCE [LARGE SCALE GENOMIC DNA]</scope>
    <source>
        <strain evidence="3">ATCC 49566 / DSM 6996 / JCM 21268 / NBRC 15278 / OCh 149</strain>
    </source>
</reference>
<feature type="region of interest" description="Disordered" evidence="1">
    <location>
        <begin position="1"/>
        <end position="29"/>
    </location>
</feature>
<sequence length="104" mass="11053">MTDKSTTSSEPGRGANRVPTSGRTSKKDQLIRMLSARAGAEIGAVSKKLGWQTHTTRAALSGLRKAGFELVGETPGDGKPRRYRIVARPADTGKTDMPGVTDAR</sequence>
<dbReference type="OrthoDB" id="7206991at2"/>
<accession>F7ZFD8</accession>
<feature type="compositionally biased region" description="Polar residues" evidence="1">
    <location>
        <begin position="1"/>
        <end position="10"/>
    </location>
</feature>
<name>F7ZFD8_ROSLO</name>
<evidence type="ECO:0000313" key="3">
    <source>
        <dbReference type="Proteomes" id="UP000001353"/>
    </source>
</evidence>
<dbReference type="InterPro" id="IPR021880">
    <property type="entry name" value="DUF3489"/>
</dbReference>
<gene>
    <name evidence="2" type="ordered locus">RLO149_c028010</name>
</gene>
<dbReference type="KEGG" id="rli:RLO149_c028010"/>
<protein>
    <recommendedName>
        <fullName evidence="4">DUF3489 domain-containing protein</fullName>
    </recommendedName>
</protein>
<dbReference type="HOGENOM" id="CLU_177813_0_0_5"/>
<evidence type="ECO:0000313" key="2">
    <source>
        <dbReference type="EMBL" id="AEI94761.1"/>
    </source>
</evidence>
<dbReference type="RefSeq" id="WP_013962676.1">
    <property type="nucleotide sequence ID" value="NC_015730.1"/>
</dbReference>
<dbReference type="Pfam" id="PF11994">
    <property type="entry name" value="DUF3489"/>
    <property type="match status" value="1"/>
</dbReference>
<proteinExistence type="predicted"/>
<dbReference type="EMBL" id="CP002623">
    <property type="protein sequence ID" value="AEI94761.1"/>
    <property type="molecule type" value="Genomic_DNA"/>
</dbReference>
<dbReference type="eggNOG" id="ENOG5030IW5">
    <property type="taxonomic scope" value="Bacteria"/>
</dbReference>
<evidence type="ECO:0008006" key="4">
    <source>
        <dbReference type="Google" id="ProtNLM"/>
    </source>
</evidence>
<keyword evidence="3" id="KW-1185">Reference proteome</keyword>
<dbReference type="AlphaFoldDB" id="F7ZFD8"/>
<organism evidence="2 3">
    <name type="scientific">Roseobacter litoralis (strain ATCC 49566 / DSM 6996 / JCM 21268 / NBRC 15278 / OCh 149)</name>
    <dbReference type="NCBI Taxonomy" id="391595"/>
    <lineage>
        <taxon>Bacteria</taxon>
        <taxon>Pseudomonadati</taxon>
        <taxon>Pseudomonadota</taxon>
        <taxon>Alphaproteobacteria</taxon>
        <taxon>Rhodobacterales</taxon>
        <taxon>Roseobacteraceae</taxon>
        <taxon>Roseobacter</taxon>
    </lineage>
</organism>